<reference evidence="1" key="1">
    <citation type="submission" date="2023-10" db="EMBL/GenBank/DDBJ databases">
        <authorList>
            <person name="Chen Y."/>
            <person name="Shah S."/>
            <person name="Dougan E. K."/>
            <person name="Thang M."/>
            <person name="Chan C."/>
        </authorList>
    </citation>
    <scope>NUCLEOTIDE SEQUENCE [LARGE SCALE GENOMIC DNA]</scope>
</reference>
<evidence type="ECO:0000313" key="2">
    <source>
        <dbReference type="EMBL" id="CAK0889579.1"/>
    </source>
</evidence>
<comment type="caution">
    <text evidence="1">The sequence shown here is derived from an EMBL/GenBank/DDBJ whole genome shotgun (WGS) entry which is preliminary data.</text>
</comment>
<dbReference type="EMBL" id="CAUYUJ010019237">
    <property type="protein sequence ID" value="CAK0889576.1"/>
    <property type="molecule type" value="Genomic_DNA"/>
</dbReference>
<sequence length="145" mass="15189">MSWLSHSFSSISSLDNLLHPSSLAINGSRVCGAHQVPLQFPEHGVGKRKIKQFIGGEHCGERASTGQDAQMRPAKTWSCRQSCSSRSAGCTAQQINILARSPCRTILATICVVGISGMLSSGCATSSSARAACSDHPAGLQVSFA</sequence>
<gene>
    <name evidence="1" type="ORF">PCOR1329_LOCUS70080</name>
    <name evidence="2" type="ORF">PCOR1329_LOCUS70083</name>
</gene>
<dbReference type="EMBL" id="CAUYUJ010019237">
    <property type="protein sequence ID" value="CAK0889579.1"/>
    <property type="molecule type" value="Genomic_DNA"/>
</dbReference>
<accession>A0ABN9WTU4</accession>
<dbReference type="Proteomes" id="UP001189429">
    <property type="component" value="Unassembled WGS sequence"/>
</dbReference>
<organism evidence="1 3">
    <name type="scientific">Prorocentrum cordatum</name>
    <dbReference type="NCBI Taxonomy" id="2364126"/>
    <lineage>
        <taxon>Eukaryota</taxon>
        <taxon>Sar</taxon>
        <taxon>Alveolata</taxon>
        <taxon>Dinophyceae</taxon>
        <taxon>Prorocentrales</taxon>
        <taxon>Prorocentraceae</taxon>
        <taxon>Prorocentrum</taxon>
    </lineage>
</organism>
<name>A0ABN9WTU4_9DINO</name>
<proteinExistence type="predicted"/>
<protein>
    <submittedName>
        <fullName evidence="1">Uncharacterized protein</fullName>
    </submittedName>
</protein>
<keyword evidence="3" id="KW-1185">Reference proteome</keyword>
<evidence type="ECO:0000313" key="3">
    <source>
        <dbReference type="Proteomes" id="UP001189429"/>
    </source>
</evidence>
<evidence type="ECO:0000313" key="1">
    <source>
        <dbReference type="EMBL" id="CAK0889576.1"/>
    </source>
</evidence>